<sequence length="166" mass="18693">MYVEEMKKRTFDRPLSPLTSLYTWPNALDPHHLLQNVAIKLIQEEEKRRVKNDHHAFPTTSSFCNTASIAPEKNEKSRLQKVTIGNTISGLSPSSKYSGDKDGFLLPELNECVNEFDLAATKAGISPRKDKATPRSDVEMPRASVSAEGDDYEQEIKNLRNMVQNS</sequence>
<evidence type="ECO:0000313" key="2">
    <source>
        <dbReference type="EMBL" id="KAA8541729.1"/>
    </source>
</evidence>
<name>A0A5J5BG56_9ASTE</name>
<dbReference type="Proteomes" id="UP000325577">
    <property type="component" value="Linkage Group LG12"/>
</dbReference>
<gene>
    <name evidence="2" type="ORF">F0562_022881</name>
</gene>
<protein>
    <submittedName>
        <fullName evidence="2">Uncharacterized protein</fullName>
    </submittedName>
</protein>
<reference evidence="2 3" key="1">
    <citation type="submission" date="2019-09" db="EMBL/GenBank/DDBJ databases">
        <title>A chromosome-level genome assembly of the Chinese tupelo Nyssa sinensis.</title>
        <authorList>
            <person name="Yang X."/>
            <person name="Kang M."/>
            <person name="Yang Y."/>
            <person name="Xiong H."/>
            <person name="Wang M."/>
            <person name="Zhang Z."/>
            <person name="Wang Z."/>
            <person name="Wu H."/>
            <person name="Ma T."/>
            <person name="Liu J."/>
            <person name="Xi Z."/>
        </authorList>
    </citation>
    <scope>NUCLEOTIDE SEQUENCE [LARGE SCALE GENOMIC DNA]</scope>
    <source>
        <strain evidence="2">J267</strain>
        <tissue evidence="2">Leaf</tissue>
    </source>
</reference>
<feature type="compositionally biased region" description="Basic and acidic residues" evidence="1">
    <location>
        <begin position="127"/>
        <end position="140"/>
    </location>
</feature>
<dbReference type="OrthoDB" id="10615957at2759"/>
<organism evidence="2 3">
    <name type="scientific">Nyssa sinensis</name>
    <dbReference type="NCBI Taxonomy" id="561372"/>
    <lineage>
        <taxon>Eukaryota</taxon>
        <taxon>Viridiplantae</taxon>
        <taxon>Streptophyta</taxon>
        <taxon>Embryophyta</taxon>
        <taxon>Tracheophyta</taxon>
        <taxon>Spermatophyta</taxon>
        <taxon>Magnoliopsida</taxon>
        <taxon>eudicotyledons</taxon>
        <taxon>Gunneridae</taxon>
        <taxon>Pentapetalae</taxon>
        <taxon>asterids</taxon>
        <taxon>Cornales</taxon>
        <taxon>Nyssaceae</taxon>
        <taxon>Nyssa</taxon>
    </lineage>
</organism>
<accession>A0A5J5BG56</accession>
<dbReference type="AlphaFoldDB" id="A0A5J5BG56"/>
<keyword evidence="3" id="KW-1185">Reference proteome</keyword>
<proteinExistence type="predicted"/>
<dbReference type="EMBL" id="CM018035">
    <property type="protein sequence ID" value="KAA8541729.1"/>
    <property type="molecule type" value="Genomic_DNA"/>
</dbReference>
<evidence type="ECO:0000313" key="3">
    <source>
        <dbReference type="Proteomes" id="UP000325577"/>
    </source>
</evidence>
<feature type="region of interest" description="Disordered" evidence="1">
    <location>
        <begin position="123"/>
        <end position="151"/>
    </location>
</feature>
<evidence type="ECO:0000256" key="1">
    <source>
        <dbReference type="SAM" id="MobiDB-lite"/>
    </source>
</evidence>